<dbReference type="EMBL" id="CAJNJA010014163">
    <property type="protein sequence ID" value="CAE7337075.1"/>
    <property type="molecule type" value="Genomic_DNA"/>
</dbReference>
<dbReference type="Proteomes" id="UP000601435">
    <property type="component" value="Unassembled WGS sequence"/>
</dbReference>
<dbReference type="AlphaFoldDB" id="A0A812PK29"/>
<gene>
    <name evidence="2" type="ORF">SNEC2469_LOCUS8629</name>
</gene>
<protein>
    <submittedName>
        <fullName evidence="2">Uncharacterized protein</fullName>
    </submittedName>
</protein>
<keyword evidence="3" id="KW-1185">Reference proteome</keyword>
<evidence type="ECO:0000313" key="2">
    <source>
        <dbReference type="EMBL" id="CAE7337075.1"/>
    </source>
</evidence>
<accession>A0A812PK29</accession>
<organism evidence="2 3">
    <name type="scientific">Symbiodinium necroappetens</name>
    <dbReference type="NCBI Taxonomy" id="1628268"/>
    <lineage>
        <taxon>Eukaryota</taxon>
        <taxon>Sar</taxon>
        <taxon>Alveolata</taxon>
        <taxon>Dinophyceae</taxon>
        <taxon>Suessiales</taxon>
        <taxon>Symbiodiniaceae</taxon>
        <taxon>Symbiodinium</taxon>
    </lineage>
</organism>
<sequence>MQLRGTAFTSSRGAGMVSAEPEGKNTPSLLPRRGSTRVAAEAGRRRATAPIKAPEPGLLLTPLQPPASAGTRHAGPARNNSPDDKGSQSLKSLWRKCPESQRGRRRPSRAGLGLVPGWGQTPDVLHWLELESSSGKGLVHMLHFRQGVWRTWAGSSHAAKTEANSL</sequence>
<proteinExistence type="predicted"/>
<comment type="caution">
    <text evidence="2">The sequence shown here is derived from an EMBL/GenBank/DDBJ whole genome shotgun (WGS) entry which is preliminary data.</text>
</comment>
<evidence type="ECO:0000256" key="1">
    <source>
        <dbReference type="SAM" id="MobiDB-lite"/>
    </source>
</evidence>
<reference evidence="2" key="1">
    <citation type="submission" date="2021-02" db="EMBL/GenBank/DDBJ databases">
        <authorList>
            <person name="Dougan E. K."/>
            <person name="Rhodes N."/>
            <person name="Thang M."/>
            <person name="Chan C."/>
        </authorList>
    </citation>
    <scope>NUCLEOTIDE SEQUENCE</scope>
</reference>
<name>A0A812PK29_9DINO</name>
<feature type="region of interest" description="Disordered" evidence="1">
    <location>
        <begin position="1"/>
        <end position="114"/>
    </location>
</feature>
<evidence type="ECO:0000313" key="3">
    <source>
        <dbReference type="Proteomes" id="UP000601435"/>
    </source>
</evidence>